<gene>
    <name evidence="1" type="ORF">POCTA_138.1.T1200005</name>
</gene>
<sequence>MKKWKNEWYWSFYMEIKQRGIYRGIQKKQKQWVWNSQVFLWKEIYRLFSKWHFQGSSNIVKKESCSQNFTLVRWKLNIQINLIHQ</sequence>
<proteinExistence type="predicted"/>
<evidence type="ECO:0000313" key="1">
    <source>
        <dbReference type="EMBL" id="CAD8199558.1"/>
    </source>
</evidence>
<evidence type="ECO:0000313" key="2">
    <source>
        <dbReference type="Proteomes" id="UP000683925"/>
    </source>
</evidence>
<dbReference type="EMBL" id="CAJJDP010000120">
    <property type="protein sequence ID" value="CAD8199558.1"/>
    <property type="molecule type" value="Genomic_DNA"/>
</dbReference>
<accession>A0A8S1XF81</accession>
<dbReference type="Proteomes" id="UP000683925">
    <property type="component" value="Unassembled WGS sequence"/>
</dbReference>
<dbReference type="AlphaFoldDB" id="A0A8S1XF81"/>
<reference evidence="1" key="1">
    <citation type="submission" date="2021-01" db="EMBL/GenBank/DDBJ databases">
        <authorList>
            <consortium name="Genoscope - CEA"/>
            <person name="William W."/>
        </authorList>
    </citation>
    <scope>NUCLEOTIDE SEQUENCE</scope>
</reference>
<protein>
    <submittedName>
        <fullName evidence="1">Uncharacterized protein</fullName>
    </submittedName>
</protein>
<organism evidence="1 2">
    <name type="scientific">Paramecium octaurelia</name>
    <dbReference type="NCBI Taxonomy" id="43137"/>
    <lineage>
        <taxon>Eukaryota</taxon>
        <taxon>Sar</taxon>
        <taxon>Alveolata</taxon>
        <taxon>Ciliophora</taxon>
        <taxon>Intramacronucleata</taxon>
        <taxon>Oligohymenophorea</taxon>
        <taxon>Peniculida</taxon>
        <taxon>Parameciidae</taxon>
        <taxon>Paramecium</taxon>
    </lineage>
</organism>
<name>A0A8S1XF81_PAROT</name>
<comment type="caution">
    <text evidence="1">The sequence shown here is derived from an EMBL/GenBank/DDBJ whole genome shotgun (WGS) entry which is preliminary data.</text>
</comment>
<keyword evidence="2" id="KW-1185">Reference proteome</keyword>